<evidence type="ECO:0000313" key="2">
    <source>
        <dbReference type="EMBL" id="CAH8389702.1"/>
    </source>
</evidence>
<comment type="caution">
    <text evidence="2">The sequence shown here is derived from an EMBL/GenBank/DDBJ whole genome shotgun (WGS) entry which is preliminary data.</text>
</comment>
<dbReference type="InterPro" id="IPR006476">
    <property type="entry name" value="CHP01589_pln"/>
</dbReference>
<dbReference type="AlphaFoldDB" id="A0ABC8M293"/>
<gene>
    <name evidence="2" type="ORF">ERUC_LOCUS42185</name>
</gene>
<protein>
    <recommendedName>
        <fullName evidence="4">Angiotensin-converting enzyme 2</fullName>
    </recommendedName>
</protein>
<evidence type="ECO:0000313" key="3">
    <source>
        <dbReference type="Proteomes" id="UP001642260"/>
    </source>
</evidence>
<dbReference type="PANTHER" id="PTHR31871:SF61">
    <property type="entry name" value="OS06G0705300 PROTEIN"/>
    <property type="match status" value="1"/>
</dbReference>
<keyword evidence="3" id="KW-1185">Reference proteome</keyword>
<dbReference type="EMBL" id="CAKOAT010849598">
    <property type="protein sequence ID" value="CAH8389702.1"/>
    <property type="molecule type" value="Genomic_DNA"/>
</dbReference>
<sequence>MAGPSSVATEIRMVHYMIEKCLVFNMSKEECVEALSKHAKINPVIIATVWKELEKENSEFFKAYVEKRSKKEKMSEEELKQMIQKINSDSSKKSDD</sequence>
<accession>A0ABC8M293</accession>
<proteinExistence type="predicted"/>
<evidence type="ECO:0008006" key="4">
    <source>
        <dbReference type="Google" id="ProtNLM"/>
    </source>
</evidence>
<feature type="region of interest" description="Disordered" evidence="1">
    <location>
        <begin position="76"/>
        <end position="96"/>
    </location>
</feature>
<name>A0ABC8M293_ERUVS</name>
<dbReference type="PANTHER" id="PTHR31871">
    <property type="entry name" value="OS02G0137100 PROTEIN"/>
    <property type="match status" value="1"/>
</dbReference>
<dbReference type="Proteomes" id="UP001642260">
    <property type="component" value="Unassembled WGS sequence"/>
</dbReference>
<dbReference type="Pfam" id="PF09713">
    <property type="entry name" value="A_thal_3526"/>
    <property type="match status" value="1"/>
</dbReference>
<reference evidence="2 3" key="1">
    <citation type="submission" date="2022-03" db="EMBL/GenBank/DDBJ databases">
        <authorList>
            <person name="Macdonald S."/>
            <person name="Ahmed S."/>
            <person name="Newling K."/>
        </authorList>
    </citation>
    <scope>NUCLEOTIDE SEQUENCE [LARGE SCALE GENOMIC DNA]</scope>
</reference>
<evidence type="ECO:0000256" key="1">
    <source>
        <dbReference type="SAM" id="MobiDB-lite"/>
    </source>
</evidence>
<dbReference type="NCBIfam" id="TIGR01589">
    <property type="entry name" value="A_thal_3526"/>
    <property type="match status" value="1"/>
</dbReference>
<organism evidence="2 3">
    <name type="scientific">Eruca vesicaria subsp. sativa</name>
    <name type="common">Garden rocket</name>
    <name type="synonym">Eruca sativa</name>
    <dbReference type="NCBI Taxonomy" id="29727"/>
    <lineage>
        <taxon>Eukaryota</taxon>
        <taxon>Viridiplantae</taxon>
        <taxon>Streptophyta</taxon>
        <taxon>Embryophyta</taxon>
        <taxon>Tracheophyta</taxon>
        <taxon>Spermatophyta</taxon>
        <taxon>Magnoliopsida</taxon>
        <taxon>eudicotyledons</taxon>
        <taxon>Gunneridae</taxon>
        <taxon>Pentapetalae</taxon>
        <taxon>rosids</taxon>
        <taxon>malvids</taxon>
        <taxon>Brassicales</taxon>
        <taxon>Brassicaceae</taxon>
        <taxon>Brassiceae</taxon>
        <taxon>Eruca</taxon>
    </lineage>
</organism>